<evidence type="ECO:0000313" key="5">
    <source>
        <dbReference type="Proteomes" id="UP000006094"/>
    </source>
</evidence>
<sequence length="334" mass="38585">MIKNNLRKKVISGILAGSVITSLGVTAFASELNQSKVEPDKSIVSEYKQNKVKHKGNFEEILNKLVAEDKITQEKADSVKSYLETNREESKNNKREESEDIKIMSKIDVIEDLVGAGILSSEEANLIREAQQEYRQQKQEDKFKELEESDLFTSSEISKIKSYIEDKKAEQDKELEALKDKTEEERKAYFEENKDKKRDMLSDLVSQGIISEEQRTALKEIFSQDRPFGKFEGKQRGSENILNHIQESGIFSDNEITQIKGYLEEKKTEKDKERESLKDKTEEERKAYFEQNKGERKDIISELVSNGIIAQEQADKLKETMPQKPEIKETKNNQ</sequence>
<dbReference type="AlphaFoldDB" id="K0B450"/>
<dbReference type="STRING" id="1128398.Curi_c23340"/>
<feature type="region of interest" description="Disordered" evidence="2">
    <location>
        <begin position="312"/>
        <end position="334"/>
    </location>
</feature>
<evidence type="ECO:0000313" key="4">
    <source>
        <dbReference type="EMBL" id="AFS79336.1"/>
    </source>
</evidence>
<dbReference type="OrthoDB" id="2082696at2"/>
<feature type="coiled-coil region" evidence="1">
    <location>
        <begin position="79"/>
        <end position="199"/>
    </location>
</feature>
<feature type="compositionally biased region" description="Basic and acidic residues" evidence="2">
    <location>
        <begin position="313"/>
        <end position="334"/>
    </location>
</feature>
<dbReference type="eggNOG" id="ENOG50336PJ">
    <property type="taxonomic scope" value="Bacteria"/>
</dbReference>
<feature type="chain" id="PRO_5003830885" evidence="3">
    <location>
        <begin position="30"/>
        <end position="334"/>
    </location>
</feature>
<dbReference type="Proteomes" id="UP000006094">
    <property type="component" value="Chromosome"/>
</dbReference>
<proteinExistence type="predicted"/>
<gene>
    <name evidence="4" type="ordered locus">Curi_c23340</name>
</gene>
<reference evidence="4 5" key="1">
    <citation type="journal article" date="2012" name="PLoS ONE">
        <title>The purine-utilizing bacterium Clostridium acidurici 9a: a genome-guided metabolic reconsideration.</title>
        <authorList>
            <person name="Hartwich K."/>
            <person name="Poehlein A."/>
            <person name="Daniel R."/>
        </authorList>
    </citation>
    <scope>NUCLEOTIDE SEQUENCE [LARGE SCALE GENOMIC DNA]</scope>
    <source>
        <strain evidence="5">ATCC 7906 / DSM 604 / BCRC 14475 / CIP 104303 / KCTC 5404 / NCIMB 10678 / 9a</strain>
    </source>
</reference>
<name>K0B450_GOTA9</name>
<dbReference type="EMBL" id="CP003326">
    <property type="protein sequence ID" value="AFS79336.1"/>
    <property type="molecule type" value="Genomic_DNA"/>
</dbReference>
<evidence type="ECO:0000256" key="2">
    <source>
        <dbReference type="SAM" id="MobiDB-lite"/>
    </source>
</evidence>
<feature type="signal peptide" evidence="3">
    <location>
        <begin position="1"/>
        <end position="29"/>
    </location>
</feature>
<evidence type="ECO:0000256" key="1">
    <source>
        <dbReference type="SAM" id="Coils"/>
    </source>
</evidence>
<accession>K0B450</accession>
<keyword evidence="3" id="KW-0732">Signal</keyword>
<keyword evidence="1" id="KW-0175">Coiled coil</keyword>
<feature type="region of interest" description="Disordered" evidence="2">
    <location>
        <begin position="263"/>
        <end position="292"/>
    </location>
</feature>
<dbReference type="RefSeq" id="WP_014968470.1">
    <property type="nucleotide sequence ID" value="NC_018664.1"/>
</dbReference>
<evidence type="ECO:0000256" key="3">
    <source>
        <dbReference type="SAM" id="SignalP"/>
    </source>
</evidence>
<keyword evidence="5" id="KW-1185">Reference proteome</keyword>
<dbReference type="PATRIC" id="fig|1128398.3.peg.2416"/>
<organism evidence="4 5">
    <name type="scientific">Gottschalkia acidurici (strain ATCC 7906 / DSM 604 / BCRC 14475 / CIP 104303 / KCTC 5404 / NCIMB 10678 / 9a)</name>
    <name type="common">Clostridium acidurici</name>
    <dbReference type="NCBI Taxonomy" id="1128398"/>
    <lineage>
        <taxon>Bacteria</taxon>
        <taxon>Bacillati</taxon>
        <taxon>Bacillota</taxon>
        <taxon>Tissierellia</taxon>
        <taxon>Tissierellales</taxon>
        <taxon>Gottschalkiaceae</taxon>
        <taxon>Gottschalkia</taxon>
    </lineage>
</organism>
<protein>
    <submittedName>
        <fullName evidence="4">Uncharacterized protein</fullName>
    </submittedName>
</protein>
<dbReference type="HOGENOM" id="CLU_830794_0_0_9"/>
<dbReference type="KEGG" id="cad:Curi_c23340"/>